<dbReference type="Pfam" id="PF04542">
    <property type="entry name" value="Sigma70_r2"/>
    <property type="match status" value="1"/>
</dbReference>
<evidence type="ECO:0000313" key="7">
    <source>
        <dbReference type="EMBL" id="GLV54068.1"/>
    </source>
</evidence>
<evidence type="ECO:0000256" key="4">
    <source>
        <dbReference type="ARBA" id="ARBA00023163"/>
    </source>
</evidence>
<protein>
    <recommendedName>
        <fullName evidence="5">RNA polymerase sigma factor</fullName>
    </recommendedName>
</protein>
<evidence type="ECO:0000313" key="8">
    <source>
        <dbReference type="Proteomes" id="UP001344906"/>
    </source>
</evidence>
<dbReference type="EMBL" id="BSRI01000001">
    <property type="protein sequence ID" value="GLV54068.1"/>
    <property type="molecule type" value="Genomic_DNA"/>
</dbReference>
<gene>
    <name evidence="7" type="ORF">KDH_09170</name>
</gene>
<dbReference type="SUPFAM" id="SSF88946">
    <property type="entry name" value="Sigma2 domain of RNA polymerase sigma factors"/>
    <property type="match status" value="1"/>
</dbReference>
<evidence type="ECO:0000256" key="3">
    <source>
        <dbReference type="ARBA" id="ARBA00023125"/>
    </source>
</evidence>
<dbReference type="PANTHER" id="PTHR43133:SF8">
    <property type="entry name" value="RNA POLYMERASE SIGMA FACTOR HI_1459-RELATED"/>
    <property type="match status" value="1"/>
</dbReference>
<keyword evidence="8" id="KW-1185">Reference proteome</keyword>
<dbReference type="NCBIfam" id="TIGR02937">
    <property type="entry name" value="sigma70-ECF"/>
    <property type="match status" value="1"/>
</dbReference>
<feature type="domain" description="RNA polymerase sigma-70 region 2" evidence="6">
    <location>
        <begin position="18"/>
        <end position="79"/>
    </location>
</feature>
<dbReference type="Gene3D" id="1.10.1740.10">
    <property type="match status" value="1"/>
</dbReference>
<evidence type="ECO:0000259" key="6">
    <source>
        <dbReference type="Pfam" id="PF04542"/>
    </source>
</evidence>
<sequence>MTYSLQSSARLITSEERVRLVRFCARLVGDSEAAEDLTQETLLEAWRHLEGLRDTHKRLPWLFGIARNVCLRWGRQRGRDQARYVPLATVLEPEQVPPEEMLADPFDVEVELERQELVALLDRALAALPAQTRATLVR</sequence>
<evidence type="ECO:0000256" key="5">
    <source>
        <dbReference type="RuleBase" id="RU000716"/>
    </source>
</evidence>
<keyword evidence="2 5" id="KW-0731">Sigma factor</keyword>
<keyword evidence="3 5" id="KW-0238">DNA-binding</keyword>
<keyword evidence="4 5" id="KW-0804">Transcription</keyword>
<dbReference type="RefSeq" id="WP_338247783.1">
    <property type="nucleotide sequence ID" value="NZ_BSRI01000001.1"/>
</dbReference>
<evidence type="ECO:0000256" key="2">
    <source>
        <dbReference type="ARBA" id="ARBA00023082"/>
    </source>
</evidence>
<comment type="caution">
    <text evidence="7">The sequence shown here is derived from an EMBL/GenBank/DDBJ whole genome shotgun (WGS) entry which is preliminary data.</text>
</comment>
<dbReference type="Proteomes" id="UP001344906">
    <property type="component" value="Unassembled WGS sequence"/>
</dbReference>
<dbReference type="InterPro" id="IPR007627">
    <property type="entry name" value="RNA_pol_sigma70_r2"/>
</dbReference>
<dbReference type="InterPro" id="IPR039425">
    <property type="entry name" value="RNA_pol_sigma-70-like"/>
</dbReference>
<dbReference type="InterPro" id="IPR000838">
    <property type="entry name" value="RNA_pol_sigma70_ECF_CS"/>
</dbReference>
<dbReference type="PANTHER" id="PTHR43133">
    <property type="entry name" value="RNA POLYMERASE ECF-TYPE SIGMA FACTO"/>
    <property type="match status" value="1"/>
</dbReference>
<organism evidence="7 8">
    <name type="scientific">Dictyobacter halimunensis</name>
    <dbReference type="NCBI Taxonomy" id="3026934"/>
    <lineage>
        <taxon>Bacteria</taxon>
        <taxon>Bacillati</taxon>
        <taxon>Chloroflexota</taxon>
        <taxon>Ktedonobacteria</taxon>
        <taxon>Ktedonobacterales</taxon>
        <taxon>Dictyobacteraceae</taxon>
        <taxon>Dictyobacter</taxon>
    </lineage>
</organism>
<proteinExistence type="inferred from homology"/>
<name>A0ABQ6FIT0_9CHLR</name>
<dbReference type="PROSITE" id="PS01063">
    <property type="entry name" value="SIGMA70_ECF"/>
    <property type="match status" value="1"/>
</dbReference>
<accession>A0ABQ6FIT0</accession>
<evidence type="ECO:0000256" key="1">
    <source>
        <dbReference type="ARBA" id="ARBA00023015"/>
    </source>
</evidence>
<keyword evidence="1 5" id="KW-0805">Transcription regulation</keyword>
<comment type="similarity">
    <text evidence="5">Belongs to the sigma-70 factor family. ECF subfamily.</text>
</comment>
<dbReference type="InterPro" id="IPR013325">
    <property type="entry name" value="RNA_pol_sigma_r2"/>
</dbReference>
<dbReference type="InterPro" id="IPR014284">
    <property type="entry name" value="RNA_pol_sigma-70_dom"/>
</dbReference>
<reference evidence="7 8" key="1">
    <citation type="submission" date="2023-02" db="EMBL/GenBank/DDBJ databases">
        <title>Dictyobacter halimunensis sp. nov., a new member of the class Ktedonobacteria from forest soil in a geothermal area.</title>
        <authorList>
            <person name="Rachmania M.K."/>
            <person name="Ningsih F."/>
            <person name="Sakai Y."/>
            <person name="Yabe S."/>
            <person name="Yokota A."/>
            <person name="Sjamsuridzal W."/>
        </authorList>
    </citation>
    <scope>NUCLEOTIDE SEQUENCE [LARGE SCALE GENOMIC DNA]</scope>
    <source>
        <strain evidence="7 8">S3.2.2.5</strain>
    </source>
</reference>